<dbReference type="InterPro" id="IPR003663">
    <property type="entry name" value="Sugar/inositol_transpt"/>
</dbReference>
<keyword evidence="6 8" id="KW-0472">Membrane</keyword>
<feature type="domain" description="Major facilitator superfamily (MFS) profile" evidence="9">
    <location>
        <begin position="18"/>
        <end position="465"/>
    </location>
</feature>
<dbReference type="InterPro" id="IPR050360">
    <property type="entry name" value="MFS_Sugar_Transporters"/>
</dbReference>
<dbReference type="PROSITE" id="PS00217">
    <property type="entry name" value="SUGAR_TRANSPORT_2"/>
    <property type="match status" value="1"/>
</dbReference>
<feature type="transmembrane region" description="Helical" evidence="8">
    <location>
        <begin position="90"/>
        <end position="110"/>
    </location>
</feature>
<dbReference type="SUPFAM" id="SSF103473">
    <property type="entry name" value="MFS general substrate transporter"/>
    <property type="match status" value="1"/>
</dbReference>
<dbReference type="NCBIfam" id="TIGR00879">
    <property type="entry name" value="SP"/>
    <property type="match status" value="1"/>
</dbReference>
<evidence type="ECO:0000313" key="11">
    <source>
        <dbReference type="Proteomes" id="UP001217417"/>
    </source>
</evidence>
<dbReference type="RefSeq" id="XP_056040008.1">
    <property type="nucleotide sequence ID" value="XM_056191091.1"/>
</dbReference>
<dbReference type="Gene3D" id="1.20.1250.20">
    <property type="entry name" value="MFS general substrate transporter like domains"/>
    <property type="match status" value="1"/>
</dbReference>
<dbReference type="InterPro" id="IPR036259">
    <property type="entry name" value="MFS_trans_sf"/>
</dbReference>
<dbReference type="GO" id="GO:0005351">
    <property type="term" value="F:carbohydrate:proton symporter activity"/>
    <property type="evidence" value="ECO:0007669"/>
    <property type="project" value="TreeGrafter"/>
</dbReference>
<feature type="transmembrane region" description="Helical" evidence="8">
    <location>
        <begin position="145"/>
        <end position="163"/>
    </location>
</feature>
<evidence type="ECO:0000256" key="5">
    <source>
        <dbReference type="ARBA" id="ARBA00022989"/>
    </source>
</evidence>
<feature type="transmembrane region" description="Helical" evidence="8">
    <location>
        <begin position="412"/>
        <end position="432"/>
    </location>
</feature>
<dbReference type="FunFam" id="1.20.1250.20:FF:000026">
    <property type="entry name" value="MFS quinate transporter QutD"/>
    <property type="match status" value="1"/>
</dbReference>
<evidence type="ECO:0000256" key="7">
    <source>
        <dbReference type="RuleBase" id="RU003346"/>
    </source>
</evidence>
<dbReference type="InterPro" id="IPR020846">
    <property type="entry name" value="MFS_dom"/>
</dbReference>
<evidence type="ECO:0000256" key="2">
    <source>
        <dbReference type="ARBA" id="ARBA00010992"/>
    </source>
</evidence>
<feature type="transmembrane region" description="Helical" evidence="8">
    <location>
        <begin position="438"/>
        <end position="459"/>
    </location>
</feature>
<name>A0AAD7QK60_9ASCO</name>
<reference evidence="10" key="1">
    <citation type="submission" date="2023-03" db="EMBL/GenBank/DDBJ databases">
        <title>Near-Complete genome sequence of Lipomyces tetrasporous NRRL Y-64009, an oleaginous yeast capable of growing on lignocellulosic hydrolysates.</title>
        <authorList>
            <consortium name="Lawrence Berkeley National Laboratory"/>
            <person name="Jagtap S.S."/>
            <person name="Liu J.-J."/>
            <person name="Walukiewicz H.E."/>
            <person name="Pangilinan J."/>
            <person name="Lipzen A."/>
            <person name="Ahrendt S."/>
            <person name="Koriabine M."/>
            <person name="Cobaugh K."/>
            <person name="Salamov A."/>
            <person name="Yoshinaga Y."/>
            <person name="Ng V."/>
            <person name="Daum C."/>
            <person name="Grigoriev I.V."/>
            <person name="Slininger P.J."/>
            <person name="Dien B.S."/>
            <person name="Jin Y.-S."/>
            <person name="Rao C.V."/>
        </authorList>
    </citation>
    <scope>NUCLEOTIDE SEQUENCE</scope>
    <source>
        <strain evidence="10">NRRL Y-64009</strain>
    </source>
</reference>
<feature type="transmembrane region" description="Helical" evidence="8">
    <location>
        <begin position="59"/>
        <end position="78"/>
    </location>
</feature>
<evidence type="ECO:0000256" key="3">
    <source>
        <dbReference type="ARBA" id="ARBA00022448"/>
    </source>
</evidence>
<feature type="transmembrane region" description="Helical" evidence="8">
    <location>
        <begin position="178"/>
        <end position="199"/>
    </location>
</feature>
<dbReference type="AlphaFoldDB" id="A0AAD7QK60"/>
<accession>A0AAD7QK60</accession>
<dbReference type="Pfam" id="PF00083">
    <property type="entry name" value="Sugar_tr"/>
    <property type="match status" value="1"/>
</dbReference>
<feature type="transmembrane region" description="Helical" evidence="8">
    <location>
        <begin position="12"/>
        <end position="39"/>
    </location>
</feature>
<dbReference type="PRINTS" id="PR00171">
    <property type="entry name" value="SUGRTRNSPORT"/>
</dbReference>
<dbReference type="PANTHER" id="PTHR48022">
    <property type="entry name" value="PLASTIDIC GLUCOSE TRANSPORTER 4"/>
    <property type="match status" value="1"/>
</dbReference>
<organism evidence="10 11">
    <name type="scientific">Lipomyces tetrasporus</name>
    <dbReference type="NCBI Taxonomy" id="54092"/>
    <lineage>
        <taxon>Eukaryota</taxon>
        <taxon>Fungi</taxon>
        <taxon>Dikarya</taxon>
        <taxon>Ascomycota</taxon>
        <taxon>Saccharomycotina</taxon>
        <taxon>Lipomycetes</taxon>
        <taxon>Lipomycetales</taxon>
        <taxon>Lipomycetaceae</taxon>
        <taxon>Lipomyces</taxon>
    </lineage>
</organism>
<dbReference type="InterPro" id="IPR005828">
    <property type="entry name" value="MFS_sugar_transport-like"/>
</dbReference>
<gene>
    <name evidence="10" type="ORF">POJ06DRAFT_47109</name>
</gene>
<dbReference type="PROSITE" id="PS50850">
    <property type="entry name" value="MFS"/>
    <property type="match status" value="1"/>
</dbReference>
<keyword evidence="5 8" id="KW-1133">Transmembrane helix</keyword>
<keyword evidence="4 8" id="KW-0812">Transmembrane</keyword>
<feature type="transmembrane region" description="Helical" evidence="8">
    <location>
        <begin position="329"/>
        <end position="352"/>
    </location>
</feature>
<evidence type="ECO:0000256" key="4">
    <source>
        <dbReference type="ARBA" id="ARBA00022692"/>
    </source>
</evidence>
<keyword evidence="3 7" id="KW-0813">Transport</keyword>
<dbReference type="GeneID" id="80886257"/>
<dbReference type="GO" id="GO:0016020">
    <property type="term" value="C:membrane"/>
    <property type="evidence" value="ECO:0007669"/>
    <property type="project" value="UniProtKB-SubCell"/>
</dbReference>
<comment type="subcellular location">
    <subcellularLocation>
        <location evidence="1">Membrane</location>
        <topology evidence="1">Multi-pass membrane protein</topology>
    </subcellularLocation>
</comment>
<keyword evidence="11" id="KW-1185">Reference proteome</keyword>
<dbReference type="Proteomes" id="UP001217417">
    <property type="component" value="Unassembled WGS sequence"/>
</dbReference>
<feature type="transmembrane region" description="Helical" evidence="8">
    <location>
        <begin position="266"/>
        <end position="290"/>
    </location>
</feature>
<feature type="transmembrane region" description="Helical" evidence="8">
    <location>
        <begin position="116"/>
        <end position="133"/>
    </location>
</feature>
<comment type="caution">
    <text evidence="10">The sequence shown here is derived from an EMBL/GenBank/DDBJ whole genome shotgun (WGS) entry which is preliminary data.</text>
</comment>
<evidence type="ECO:0000256" key="6">
    <source>
        <dbReference type="ARBA" id="ARBA00023136"/>
    </source>
</evidence>
<evidence type="ECO:0000259" key="9">
    <source>
        <dbReference type="PROSITE" id="PS50850"/>
    </source>
</evidence>
<evidence type="ECO:0000256" key="1">
    <source>
        <dbReference type="ARBA" id="ARBA00004141"/>
    </source>
</evidence>
<sequence>MRPNYSSPMVRILNVYTISIFAALGGVLFGFDIASISGVINTDQYKNFYGNPLGVRQGIITASMATGSLVGALSSGVLGDRLSRKGAIQVGTIFWCIGAALQSASIGVGMLVAGRAIAGICVGLTSTLVPIYQSEIAPRKIRGRIVSFQHFAITWGILIQYFIEYGCSFLDSQAAFRLPWAIQAIPAIILFIGLFFLPFSPRWLASRDRWDEALRVLAFLRTTTTDINDPLVLAEYREIEDQLRSEREGASDSLRELFSKALRKRVFLAMVIQMWGQLTGANMLNYYIVYIFDAAGVPNSNFAASILYIIKVVMTLPAIMWCDKWGRRPILLIGALAMGLWLFLIGGVFWQYGEPNSISDQPFTWIVVGNSNATRSIQACCYLAIATFAVAWGPVSWIYPPEIVPLRIRAKSVSLALATNWTTNFGLGFAVPPLFRSISWRVFFIFGSFNIAASVNVWFAAPETKQHTLEEMDEVFEHGPPPWKSFLNWKETNRLEMLANDIETGTLMIRQFRDVGTL</sequence>
<comment type="similarity">
    <text evidence="2 7">Belongs to the major facilitator superfamily. Sugar transporter (TC 2.A.1.1) family.</text>
</comment>
<dbReference type="CDD" id="cd17356">
    <property type="entry name" value="MFS_HXT"/>
    <property type="match status" value="1"/>
</dbReference>
<dbReference type="InterPro" id="IPR005829">
    <property type="entry name" value="Sugar_transporter_CS"/>
</dbReference>
<evidence type="ECO:0000313" key="10">
    <source>
        <dbReference type="EMBL" id="KAJ8096558.1"/>
    </source>
</evidence>
<dbReference type="EMBL" id="JARPMG010000014">
    <property type="protein sequence ID" value="KAJ8096558.1"/>
    <property type="molecule type" value="Genomic_DNA"/>
</dbReference>
<feature type="transmembrane region" description="Helical" evidence="8">
    <location>
        <begin position="302"/>
        <end position="322"/>
    </location>
</feature>
<proteinExistence type="inferred from homology"/>
<dbReference type="PANTHER" id="PTHR48022:SF35">
    <property type="entry name" value="MAJOR FACILITATOR SUPERFAMILY (MFS) PROFILE DOMAIN-CONTAINING PROTEIN"/>
    <property type="match status" value="1"/>
</dbReference>
<protein>
    <submittedName>
        <fullName evidence="10">General substrate transporter</fullName>
    </submittedName>
</protein>
<evidence type="ECO:0000256" key="8">
    <source>
        <dbReference type="SAM" id="Phobius"/>
    </source>
</evidence>
<feature type="transmembrane region" description="Helical" evidence="8">
    <location>
        <begin position="376"/>
        <end position="400"/>
    </location>
</feature>